<dbReference type="FunFam" id="3.40.395.10:FF:000014">
    <property type="entry name" value="Ulp1 protease family protein"/>
    <property type="match status" value="1"/>
</dbReference>
<dbReference type="SUPFAM" id="SSF54001">
    <property type="entry name" value="Cysteine proteinases"/>
    <property type="match status" value="1"/>
</dbReference>
<feature type="region of interest" description="Disordered" evidence="5">
    <location>
        <begin position="1"/>
        <end position="25"/>
    </location>
</feature>
<name>A0A0U5G3U6_ASPCI</name>
<reference evidence="8" key="1">
    <citation type="journal article" date="2016" name="Genome Announc.">
        <title>Draft genome sequences of fungus Aspergillus calidoustus.</title>
        <authorList>
            <person name="Horn F."/>
            <person name="Linde J."/>
            <person name="Mattern D.J."/>
            <person name="Walther G."/>
            <person name="Guthke R."/>
            <person name="Scherlach K."/>
            <person name="Martin K."/>
            <person name="Brakhage A.A."/>
            <person name="Petzke L."/>
            <person name="Valiante V."/>
        </authorList>
    </citation>
    <scope>NUCLEOTIDE SEQUENCE [LARGE SCALE GENOMIC DNA]</scope>
    <source>
        <strain evidence="8">SF006504</strain>
    </source>
</reference>
<feature type="region of interest" description="Disordered" evidence="5">
    <location>
        <begin position="220"/>
        <end position="309"/>
    </location>
</feature>
<dbReference type="EMBL" id="CDMC01000005">
    <property type="protein sequence ID" value="CEL06384.1"/>
    <property type="molecule type" value="Genomic_DNA"/>
</dbReference>
<feature type="region of interest" description="Disordered" evidence="5">
    <location>
        <begin position="369"/>
        <end position="407"/>
    </location>
</feature>
<proteinExistence type="inferred from homology"/>
<evidence type="ECO:0000256" key="2">
    <source>
        <dbReference type="ARBA" id="ARBA00022670"/>
    </source>
</evidence>
<dbReference type="STRING" id="454130.A0A0U5G3U6"/>
<feature type="region of interest" description="Disordered" evidence="5">
    <location>
        <begin position="893"/>
        <end position="920"/>
    </location>
</feature>
<dbReference type="GO" id="GO:0006508">
    <property type="term" value="P:proteolysis"/>
    <property type="evidence" value="ECO:0007669"/>
    <property type="project" value="UniProtKB-KW"/>
</dbReference>
<keyword evidence="3" id="KW-0378">Hydrolase</keyword>
<dbReference type="OrthoDB" id="1939479at2759"/>
<protein>
    <submittedName>
        <fullName evidence="7">Putative Protease</fullName>
    </submittedName>
</protein>
<dbReference type="InterPro" id="IPR003653">
    <property type="entry name" value="Peptidase_C48_C"/>
</dbReference>
<feature type="compositionally biased region" description="Pro residues" evidence="5">
    <location>
        <begin position="752"/>
        <end position="761"/>
    </location>
</feature>
<accession>A0A0U5G3U6</accession>
<feature type="compositionally biased region" description="Low complexity" evidence="5">
    <location>
        <begin position="230"/>
        <end position="241"/>
    </location>
</feature>
<feature type="region of interest" description="Disordered" evidence="5">
    <location>
        <begin position="570"/>
        <end position="591"/>
    </location>
</feature>
<dbReference type="AlphaFoldDB" id="A0A0U5G3U6"/>
<feature type="compositionally biased region" description="Basic residues" evidence="5">
    <location>
        <begin position="573"/>
        <end position="582"/>
    </location>
</feature>
<keyword evidence="4" id="KW-0788">Thiol protease</keyword>
<feature type="region of interest" description="Disordered" evidence="5">
    <location>
        <begin position="332"/>
        <end position="354"/>
    </location>
</feature>
<evidence type="ECO:0000256" key="5">
    <source>
        <dbReference type="SAM" id="MobiDB-lite"/>
    </source>
</evidence>
<evidence type="ECO:0000259" key="6">
    <source>
        <dbReference type="PROSITE" id="PS50600"/>
    </source>
</evidence>
<comment type="similarity">
    <text evidence="1">Belongs to the peptidase C48 family.</text>
</comment>
<dbReference type="PANTHER" id="PTHR12606">
    <property type="entry name" value="SENTRIN/SUMO-SPECIFIC PROTEASE"/>
    <property type="match status" value="1"/>
</dbReference>
<feature type="compositionally biased region" description="Low complexity" evidence="5">
    <location>
        <begin position="441"/>
        <end position="454"/>
    </location>
</feature>
<dbReference type="Gene3D" id="3.40.395.10">
    <property type="entry name" value="Adenoviral Proteinase, Chain A"/>
    <property type="match status" value="1"/>
</dbReference>
<sequence length="1259" mass="138473">MFSHPFESSQQQFQQNDCTMNNLTTQQPEADDVPMMDAGLLAENESPKVARDASFDPMHINAQPQPTPFFTLSPSEQNNFEPWLGSNAYLANPPPLSTREVPPKLKAAMRPIGPVRPTFRFSPQGKSKPLQAQNNGTLRRAKEGEFDVRKPLSYSTVSKGLNTRGVMNKPFFDNYNIYKPLSSNSLGTNRSAMTGLTTFGRSVYDRPYRYGKSTPSMFEKAISSQRANTSRDSSLSSFDSQKSTEDGKANSFDSLTSVSTNQSSFSQKRSGDIEAQNISAQHSTPNGSSGLFSKHRRRSSVDEFGSPVGPAAVSDDLSPFARGYYSRKRTIDIEAQHNHSQPSTETGSSGMSSKYRRLSADGLGIPSGNMNPSAAGLAQPVRSPSPSRRVFTTSTPSKSLTPTKSLSSNSNLMAVDIPLCNGRDTQVNTRESKGHMPGCWPTPSSVPVSPVTASSPYAKSDEDIIMEGAMMSGALVPPFPVLPHNSTLPQSPSSEGANAMDTDQDQIEDMIPVPDAQAPVAAWHTYYASVYASLQRVFQNRIVQNMADAFKGALEYAGYIGQNVWNHFEPRGRRGRHERPVRRTSPNSRNSPARAILRTLSPEQQQRIRANQWRRDRGYPIIEEYPFPEVALGTPQMSASPIAVPQPENVHHLHHHIGQVIEPATARTAEPVAMSDTTSILEVHGHHASGQVLKPVTAATTEPSMESIADSVLEGIVHHPSERMDAPITTARDKAVTTKSATKSSTTSILKKPPPPEPMQLPGPMASASGVHKPKPKSTRIGPLSKYTEARLLQTRHGRGNLLRAVDEALKTGDWEKFRRTTAEIEKSPDRFLTRPVHGERPTATVVPVDNADAKPSSKKKSVSLKSVRFREPLVTPPPGQPRQALMTELAPHLRPSPPVSEQPKRPKAAGEAPVAQKENVPPTIVTSVEPVDDILTNEHAETVDVAPLADPWNQPADFPLGRPVSAVSLFYPVARPLPPGRTESIYADEFKEIEEQKKLDEGPTRIRPEGTAVRPLSEKWESRVEEAMRLPPNRKIATTLSGDPLTKKDLETCFTPLKWLNDEVINSYLALIIDYLRRTHGNAGRHDKPRFHAFNSFFFSNLRDKGYESVRRWASRAKIGGDNLLNVDTVFVPVHNNSHWTLIVVKPSDRTLENFDSLGSLSRRHIAIIKTWLRGELGEKFDEDEWTVLPSVSPQQDNGSDCGVFLLSTAKAVALDIEPMAYGANNTTLLRKKIVAELMNGGFEGDFNPVDEAGETLL</sequence>
<feature type="compositionally biased region" description="Polar residues" evidence="5">
    <location>
        <begin position="338"/>
        <end position="352"/>
    </location>
</feature>
<dbReference type="GO" id="GO:0016929">
    <property type="term" value="F:deSUMOylase activity"/>
    <property type="evidence" value="ECO:0007669"/>
    <property type="project" value="TreeGrafter"/>
</dbReference>
<evidence type="ECO:0000313" key="7">
    <source>
        <dbReference type="EMBL" id="CEL06384.1"/>
    </source>
</evidence>
<dbReference type="PANTHER" id="PTHR12606:SF141">
    <property type="entry name" value="GH15225P-RELATED"/>
    <property type="match status" value="1"/>
</dbReference>
<evidence type="ECO:0000313" key="8">
    <source>
        <dbReference type="Proteomes" id="UP000054771"/>
    </source>
</evidence>
<dbReference type="Proteomes" id="UP000054771">
    <property type="component" value="Unassembled WGS sequence"/>
</dbReference>
<feature type="compositionally biased region" description="Polar residues" evidence="5">
    <location>
        <begin position="276"/>
        <end position="291"/>
    </location>
</feature>
<evidence type="ECO:0000256" key="1">
    <source>
        <dbReference type="ARBA" id="ARBA00005234"/>
    </source>
</evidence>
<feature type="region of interest" description="Disordered" evidence="5">
    <location>
        <begin position="728"/>
        <end position="782"/>
    </location>
</feature>
<evidence type="ECO:0000256" key="3">
    <source>
        <dbReference type="ARBA" id="ARBA00022801"/>
    </source>
</evidence>
<keyword evidence="8" id="KW-1185">Reference proteome</keyword>
<keyword evidence="2 7" id="KW-0645">Protease</keyword>
<feature type="region of interest" description="Disordered" evidence="5">
    <location>
        <begin position="429"/>
        <end position="454"/>
    </location>
</feature>
<feature type="compositionally biased region" description="Polar residues" evidence="5">
    <location>
        <begin position="251"/>
        <end position="268"/>
    </location>
</feature>
<feature type="compositionally biased region" description="Low complexity" evidence="5">
    <location>
        <begin position="392"/>
        <end position="407"/>
    </location>
</feature>
<dbReference type="GO" id="GO:0005634">
    <property type="term" value="C:nucleus"/>
    <property type="evidence" value="ECO:0007669"/>
    <property type="project" value="TreeGrafter"/>
</dbReference>
<dbReference type="GO" id="GO:0016926">
    <property type="term" value="P:protein desumoylation"/>
    <property type="evidence" value="ECO:0007669"/>
    <property type="project" value="TreeGrafter"/>
</dbReference>
<organism evidence="7 8">
    <name type="scientific">Aspergillus calidoustus</name>
    <dbReference type="NCBI Taxonomy" id="454130"/>
    <lineage>
        <taxon>Eukaryota</taxon>
        <taxon>Fungi</taxon>
        <taxon>Dikarya</taxon>
        <taxon>Ascomycota</taxon>
        <taxon>Pezizomycotina</taxon>
        <taxon>Eurotiomycetes</taxon>
        <taxon>Eurotiomycetidae</taxon>
        <taxon>Eurotiales</taxon>
        <taxon>Aspergillaceae</taxon>
        <taxon>Aspergillus</taxon>
        <taxon>Aspergillus subgen. Nidulantes</taxon>
    </lineage>
</organism>
<feature type="domain" description="Ubiquitin-like protease family profile" evidence="6">
    <location>
        <begin position="1044"/>
        <end position="1214"/>
    </location>
</feature>
<dbReference type="Pfam" id="PF02902">
    <property type="entry name" value="Peptidase_C48"/>
    <property type="match status" value="1"/>
</dbReference>
<dbReference type="PROSITE" id="PS50600">
    <property type="entry name" value="ULP_PROTEASE"/>
    <property type="match status" value="1"/>
</dbReference>
<feature type="compositionally biased region" description="Low complexity" evidence="5">
    <location>
        <begin position="737"/>
        <end position="751"/>
    </location>
</feature>
<evidence type="ECO:0000256" key="4">
    <source>
        <dbReference type="ARBA" id="ARBA00022807"/>
    </source>
</evidence>
<gene>
    <name evidence="7" type="ORF">ASPCAL07489</name>
</gene>
<dbReference type="InterPro" id="IPR038765">
    <property type="entry name" value="Papain-like_cys_pep_sf"/>
</dbReference>